<gene>
    <name evidence="1" type="ORF">HPB47_023719</name>
</gene>
<reference evidence="1 2" key="1">
    <citation type="journal article" date="2020" name="Cell">
        <title>Large-Scale Comparative Analyses of Tick Genomes Elucidate Their Genetic Diversity and Vector Capacities.</title>
        <authorList>
            <consortium name="Tick Genome and Microbiome Consortium (TIGMIC)"/>
            <person name="Jia N."/>
            <person name="Wang J."/>
            <person name="Shi W."/>
            <person name="Du L."/>
            <person name="Sun Y."/>
            <person name="Zhan W."/>
            <person name="Jiang J.F."/>
            <person name="Wang Q."/>
            <person name="Zhang B."/>
            <person name="Ji P."/>
            <person name="Bell-Sakyi L."/>
            <person name="Cui X.M."/>
            <person name="Yuan T.T."/>
            <person name="Jiang B.G."/>
            <person name="Yang W.F."/>
            <person name="Lam T.T."/>
            <person name="Chang Q.C."/>
            <person name="Ding S.J."/>
            <person name="Wang X.J."/>
            <person name="Zhu J.G."/>
            <person name="Ruan X.D."/>
            <person name="Zhao L."/>
            <person name="Wei J.T."/>
            <person name="Ye R.Z."/>
            <person name="Que T.C."/>
            <person name="Du C.H."/>
            <person name="Zhou Y.H."/>
            <person name="Cheng J.X."/>
            <person name="Dai P.F."/>
            <person name="Guo W.B."/>
            <person name="Han X.H."/>
            <person name="Huang E.J."/>
            <person name="Li L.F."/>
            <person name="Wei W."/>
            <person name="Gao Y.C."/>
            <person name="Liu J.Z."/>
            <person name="Shao H.Z."/>
            <person name="Wang X."/>
            <person name="Wang C.C."/>
            <person name="Yang T.C."/>
            <person name="Huo Q.B."/>
            <person name="Li W."/>
            <person name="Chen H.Y."/>
            <person name="Chen S.E."/>
            <person name="Zhou L.G."/>
            <person name="Ni X.B."/>
            <person name="Tian J.H."/>
            <person name="Sheng Y."/>
            <person name="Liu T."/>
            <person name="Pan Y.S."/>
            <person name="Xia L.Y."/>
            <person name="Li J."/>
            <person name="Zhao F."/>
            <person name="Cao W.C."/>
        </authorList>
    </citation>
    <scope>NUCLEOTIDE SEQUENCE [LARGE SCALE GENOMIC DNA]</scope>
    <source>
        <strain evidence="1">Iper-2018</strain>
    </source>
</reference>
<dbReference type="EMBL" id="JABSTQ010009418">
    <property type="protein sequence ID" value="KAG0429404.1"/>
    <property type="molecule type" value="Genomic_DNA"/>
</dbReference>
<keyword evidence="2" id="KW-1185">Reference proteome</keyword>
<proteinExistence type="predicted"/>
<sequence length="117" mass="12687">MKSALDKGPKLCLEPKLRPVAKLALVRGIAGKASFKDKKSDYFKDHDLKLLMSDKEGGFVVGSRDLFDEKSQQAVLKNFKKCGGLRPWQSCRIENADYAAGEEMAGIVLIIGGAASA</sequence>
<organism evidence="1 2">
    <name type="scientific">Ixodes persulcatus</name>
    <name type="common">Taiga tick</name>
    <dbReference type="NCBI Taxonomy" id="34615"/>
    <lineage>
        <taxon>Eukaryota</taxon>
        <taxon>Metazoa</taxon>
        <taxon>Ecdysozoa</taxon>
        <taxon>Arthropoda</taxon>
        <taxon>Chelicerata</taxon>
        <taxon>Arachnida</taxon>
        <taxon>Acari</taxon>
        <taxon>Parasitiformes</taxon>
        <taxon>Ixodida</taxon>
        <taxon>Ixodoidea</taxon>
        <taxon>Ixodidae</taxon>
        <taxon>Ixodinae</taxon>
        <taxon>Ixodes</taxon>
    </lineage>
</organism>
<comment type="caution">
    <text evidence="1">The sequence shown here is derived from an EMBL/GenBank/DDBJ whole genome shotgun (WGS) entry which is preliminary data.</text>
</comment>
<evidence type="ECO:0000313" key="1">
    <source>
        <dbReference type="EMBL" id="KAG0429404.1"/>
    </source>
</evidence>
<evidence type="ECO:0000313" key="2">
    <source>
        <dbReference type="Proteomes" id="UP000805193"/>
    </source>
</evidence>
<protein>
    <submittedName>
        <fullName evidence="1">Uncharacterized protein</fullName>
    </submittedName>
</protein>
<name>A0AC60Q6D4_IXOPE</name>
<dbReference type="Proteomes" id="UP000805193">
    <property type="component" value="Unassembled WGS sequence"/>
</dbReference>
<accession>A0AC60Q6D4</accession>